<evidence type="ECO:0000256" key="5">
    <source>
        <dbReference type="ARBA" id="ARBA00023136"/>
    </source>
</evidence>
<feature type="domain" description="Type II secretion system protein GspF" evidence="8">
    <location>
        <begin position="80"/>
        <end position="197"/>
    </location>
</feature>
<evidence type="ECO:0000256" key="2">
    <source>
        <dbReference type="ARBA" id="ARBA00022475"/>
    </source>
</evidence>
<evidence type="ECO:0000256" key="6">
    <source>
        <dbReference type="SAM" id="MobiDB-lite"/>
    </source>
</evidence>
<feature type="transmembrane region" description="Helical" evidence="7">
    <location>
        <begin position="181"/>
        <end position="206"/>
    </location>
</feature>
<sequence length="209" mass="22254">MSPDAWGSLLPALLALLLGGASAWLMCAGSALKVPLRARPRLRSWTKPGMRQRPGDTTCQPASHTPGHTTGAPEPVPLVLEMCATLLESGLPIRSVLRIIGTNVPGYESLLLISRALDLHVGWDRAWSQGTTRARELEQALRLTRLSGAPAAGLLRSSAVAARKREIRRAEARGAEFGIKLVIPLGLCALPAFIALGVVPVVISLLPQF</sequence>
<dbReference type="OrthoDB" id="3267562at2"/>
<accession>A0A5B0E6Q1</accession>
<comment type="caution">
    <text evidence="9">The sequence shown here is derived from an EMBL/GenBank/DDBJ whole genome shotgun (WGS) entry which is preliminary data.</text>
</comment>
<organism evidence="9 10">
    <name type="scientific">Paeniglutamicibacter gangotriensis</name>
    <dbReference type="NCBI Taxonomy" id="254787"/>
    <lineage>
        <taxon>Bacteria</taxon>
        <taxon>Bacillati</taxon>
        <taxon>Actinomycetota</taxon>
        <taxon>Actinomycetes</taxon>
        <taxon>Micrococcales</taxon>
        <taxon>Micrococcaceae</taxon>
        <taxon>Paeniglutamicibacter</taxon>
    </lineage>
</organism>
<reference evidence="9 10" key="1">
    <citation type="submission" date="2019-07" db="EMBL/GenBank/DDBJ databases">
        <title>Analysis of the biochemical properties, biological activity and biotechnological potential of siderophores and biosurfactants produced by Antarctic psychrotolerant bacteria.</title>
        <authorList>
            <person name="Styczynski M."/>
            <person name="Krucon T."/>
            <person name="Decewicz P."/>
            <person name="Dziewit L."/>
        </authorList>
    </citation>
    <scope>NUCLEOTIDE SEQUENCE [LARGE SCALE GENOMIC DNA]</scope>
    <source>
        <strain evidence="9 10">ANT_H27</strain>
    </source>
</reference>
<evidence type="ECO:0000313" key="10">
    <source>
        <dbReference type="Proteomes" id="UP000323856"/>
    </source>
</evidence>
<keyword evidence="3 7" id="KW-0812">Transmembrane</keyword>
<evidence type="ECO:0000313" key="9">
    <source>
        <dbReference type="EMBL" id="KAA0973611.1"/>
    </source>
</evidence>
<dbReference type="AlphaFoldDB" id="A0A5B0E6Q1"/>
<dbReference type="GO" id="GO:0005886">
    <property type="term" value="C:plasma membrane"/>
    <property type="evidence" value="ECO:0007669"/>
    <property type="project" value="UniProtKB-SubCell"/>
</dbReference>
<gene>
    <name evidence="9" type="ORF">FQ154_17460</name>
</gene>
<protein>
    <recommendedName>
        <fullName evidence="8">Type II secretion system protein GspF domain-containing protein</fullName>
    </recommendedName>
</protein>
<dbReference type="Pfam" id="PF00482">
    <property type="entry name" value="T2SSF"/>
    <property type="match status" value="1"/>
</dbReference>
<evidence type="ECO:0000256" key="3">
    <source>
        <dbReference type="ARBA" id="ARBA00022692"/>
    </source>
</evidence>
<evidence type="ECO:0000256" key="4">
    <source>
        <dbReference type="ARBA" id="ARBA00022989"/>
    </source>
</evidence>
<comment type="subcellular location">
    <subcellularLocation>
        <location evidence="1">Cell membrane</location>
        <topology evidence="1">Multi-pass membrane protein</topology>
    </subcellularLocation>
</comment>
<proteinExistence type="predicted"/>
<dbReference type="InterPro" id="IPR018076">
    <property type="entry name" value="T2SS_GspF_dom"/>
</dbReference>
<dbReference type="EMBL" id="VOBL01000023">
    <property type="protein sequence ID" value="KAA0973611.1"/>
    <property type="molecule type" value="Genomic_DNA"/>
</dbReference>
<keyword evidence="2" id="KW-1003">Cell membrane</keyword>
<evidence type="ECO:0000256" key="7">
    <source>
        <dbReference type="SAM" id="Phobius"/>
    </source>
</evidence>
<dbReference type="Proteomes" id="UP000323856">
    <property type="component" value="Unassembled WGS sequence"/>
</dbReference>
<dbReference type="RefSeq" id="WP_007270834.1">
    <property type="nucleotide sequence ID" value="NZ_VOBL01000023.1"/>
</dbReference>
<evidence type="ECO:0000259" key="8">
    <source>
        <dbReference type="Pfam" id="PF00482"/>
    </source>
</evidence>
<feature type="region of interest" description="Disordered" evidence="6">
    <location>
        <begin position="45"/>
        <end position="73"/>
    </location>
</feature>
<keyword evidence="5 7" id="KW-0472">Membrane</keyword>
<feature type="compositionally biased region" description="Polar residues" evidence="6">
    <location>
        <begin position="55"/>
        <end position="68"/>
    </location>
</feature>
<evidence type="ECO:0000256" key="1">
    <source>
        <dbReference type="ARBA" id="ARBA00004651"/>
    </source>
</evidence>
<keyword evidence="4 7" id="KW-1133">Transmembrane helix</keyword>
<name>A0A5B0E6Q1_9MICC</name>